<keyword evidence="1" id="KW-0472">Membrane</keyword>
<keyword evidence="3" id="KW-1185">Reference proteome</keyword>
<keyword evidence="1" id="KW-0812">Transmembrane</keyword>
<evidence type="ECO:0000256" key="1">
    <source>
        <dbReference type="SAM" id="Phobius"/>
    </source>
</evidence>
<evidence type="ECO:0000313" key="3">
    <source>
        <dbReference type="Proteomes" id="UP000198211"/>
    </source>
</evidence>
<feature type="transmembrane region" description="Helical" evidence="1">
    <location>
        <begin position="51"/>
        <end position="73"/>
    </location>
</feature>
<protein>
    <submittedName>
        <fullName evidence="2">Uncharacterized protein</fullName>
    </submittedName>
</protein>
<accession>A0A225WNA8</accession>
<sequence>MQIMARTLHSKTAVSALASSDTELQTTSTKLVGRRHHYPGMLRLEYLRKMLLYAVLCLFAKALAANPCFGFAMQYCQLRMPNALVVFAKAFRWTEPSEALFFSFV</sequence>
<keyword evidence="1" id="KW-1133">Transmembrane helix</keyword>
<organism evidence="2 3">
    <name type="scientific">Phytophthora megakarya</name>
    <dbReference type="NCBI Taxonomy" id="4795"/>
    <lineage>
        <taxon>Eukaryota</taxon>
        <taxon>Sar</taxon>
        <taxon>Stramenopiles</taxon>
        <taxon>Oomycota</taxon>
        <taxon>Peronosporomycetes</taxon>
        <taxon>Peronosporales</taxon>
        <taxon>Peronosporaceae</taxon>
        <taxon>Phytophthora</taxon>
    </lineage>
</organism>
<dbReference type="AlphaFoldDB" id="A0A225WNA8"/>
<gene>
    <name evidence="2" type="ORF">PHMEG_0006818</name>
</gene>
<dbReference type="OrthoDB" id="114084at2759"/>
<comment type="caution">
    <text evidence="2">The sequence shown here is derived from an EMBL/GenBank/DDBJ whole genome shotgun (WGS) entry which is preliminary data.</text>
</comment>
<evidence type="ECO:0000313" key="2">
    <source>
        <dbReference type="EMBL" id="OWZ18994.1"/>
    </source>
</evidence>
<dbReference type="Proteomes" id="UP000198211">
    <property type="component" value="Unassembled WGS sequence"/>
</dbReference>
<proteinExistence type="predicted"/>
<reference evidence="3" key="1">
    <citation type="submission" date="2017-03" db="EMBL/GenBank/DDBJ databases">
        <title>Phytopthora megakarya and P. palmivora, two closely related causual agents of cacao black pod achieved similar genome size and gene model numbers by different mechanisms.</title>
        <authorList>
            <person name="Ali S."/>
            <person name="Shao J."/>
            <person name="Larry D.J."/>
            <person name="Kronmiller B."/>
            <person name="Shen D."/>
            <person name="Strem M.D."/>
            <person name="Melnick R.L."/>
            <person name="Guiltinan M.J."/>
            <person name="Tyler B.M."/>
            <person name="Meinhardt L.W."/>
            <person name="Bailey B.A."/>
        </authorList>
    </citation>
    <scope>NUCLEOTIDE SEQUENCE [LARGE SCALE GENOMIC DNA]</scope>
    <source>
        <strain evidence="3">zdho120</strain>
    </source>
</reference>
<dbReference type="EMBL" id="NBNE01000503">
    <property type="protein sequence ID" value="OWZ18994.1"/>
    <property type="molecule type" value="Genomic_DNA"/>
</dbReference>
<name>A0A225WNA8_9STRA</name>